<keyword evidence="5" id="KW-1185">Reference proteome</keyword>
<dbReference type="AlphaFoldDB" id="A0A068RH41"/>
<gene>
    <name evidence="4" type="ORF">LCOR_01057.1</name>
</gene>
<evidence type="ECO:0000313" key="5">
    <source>
        <dbReference type="Proteomes" id="UP000027586"/>
    </source>
</evidence>
<dbReference type="SMART" id="SM00563">
    <property type="entry name" value="PlsC"/>
    <property type="match status" value="1"/>
</dbReference>
<evidence type="ECO:0000256" key="2">
    <source>
        <dbReference type="SAM" id="Phobius"/>
    </source>
</evidence>
<dbReference type="Proteomes" id="UP000027586">
    <property type="component" value="Unassembled WGS sequence"/>
</dbReference>
<reference evidence="4" key="1">
    <citation type="submission" date="2013-08" db="EMBL/GenBank/DDBJ databases">
        <title>Gene expansion shapes genome architecture in the human pathogen Lichtheimia corymbifera: an evolutionary genomics analysis in the ancient terrestrial Mucorales (Mucoromycotina).</title>
        <authorList>
            <person name="Schwartze V.U."/>
            <person name="Winter S."/>
            <person name="Shelest E."/>
            <person name="Marcet-Houben M."/>
            <person name="Horn F."/>
            <person name="Wehner S."/>
            <person name="Hoffmann K."/>
            <person name="Riege K."/>
            <person name="Sammeth M."/>
            <person name="Nowrousian M."/>
            <person name="Valiante V."/>
            <person name="Linde J."/>
            <person name="Jacobsen I.D."/>
            <person name="Marz M."/>
            <person name="Brakhage A.A."/>
            <person name="Gabaldon T."/>
            <person name="Bocker S."/>
            <person name="Voigt K."/>
        </authorList>
    </citation>
    <scope>NUCLEOTIDE SEQUENCE [LARGE SCALE GENOMIC DNA]</scope>
    <source>
        <strain evidence="4">FSU 9682</strain>
    </source>
</reference>
<protein>
    <submittedName>
        <fullName evidence="4">Glycerol-3-phosphate o-acyltransferase</fullName>
    </submittedName>
</protein>
<organism evidence="4 5">
    <name type="scientific">Lichtheimia corymbifera JMRC:FSU:9682</name>
    <dbReference type="NCBI Taxonomy" id="1263082"/>
    <lineage>
        <taxon>Eukaryota</taxon>
        <taxon>Fungi</taxon>
        <taxon>Fungi incertae sedis</taxon>
        <taxon>Mucoromycota</taxon>
        <taxon>Mucoromycotina</taxon>
        <taxon>Mucoromycetes</taxon>
        <taxon>Mucorales</taxon>
        <taxon>Lichtheimiaceae</taxon>
        <taxon>Lichtheimia</taxon>
    </lineage>
</organism>
<dbReference type="VEuPathDB" id="FungiDB:LCOR_01057.1"/>
<dbReference type="GO" id="GO:0016287">
    <property type="term" value="F:glycerone-phosphate O-acyltransferase activity"/>
    <property type="evidence" value="ECO:0007669"/>
    <property type="project" value="TreeGrafter"/>
</dbReference>
<feature type="compositionally biased region" description="Low complexity" evidence="1">
    <location>
        <begin position="594"/>
        <end position="607"/>
    </location>
</feature>
<dbReference type="InterPro" id="IPR052744">
    <property type="entry name" value="GPAT/DAPAT"/>
</dbReference>
<feature type="transmembrane region" description="Helical" evidence="2">
    <location>
        <begin position="390"/>
        <end position="417"/>
    </location>
</feature>
<name>A0A068RH41_9FUNG</name>
<sequence>MPNPPEHSSSSFAYSAVRSAFKCVANIFFREVQIVGTSQVPKEDPCIFIVGPHANQFVDAGMVLISNPRESVPLMAQSSFKKKVIGDAARMLKAIPVIRPQDLASKGKGTLRAAQGETRVIGTDTSFREQVGSRDLLGISKTFKVEVEQVVSDTELILKKPLDQPLEDDAFKVIPHVDQHVLYDKVHACLAESGCIEIFPEGGSHDQSQMLPLKAGFAIMALGAMAEHSDINVKIVPVGLNYFHPHRFRSRAVISYGAPITVEREWVEKYKQGGPAKREAIAALLDAGYEGLKGVTLTAPSYDTLMIIAAARRLYRPTSSHKLRLDQVVELNRRFLLGYKHFENDPRLIELARKVQAYNNMLKYFGIRDHQVERTGTTRMSAAKLLLYRLVKLICLSALGFPSLLLNAPVILVTALISRRKQRDALAGSNVKIAARDVLATWKVLVVLVFAPIVYGFYSWLLFVYMFYYRYPENSLLQITSWSALSWLAQPLLHLVGVKLMETGMDLYNSLQPLVLAVCNPDAAAQLRTMRERLSDDITTFVNENGPSALEDFDVHKYDNNESPRTETGLFDMAPSVLQEWLKHDRSLFNFNAGSSTSVSTGSNSSQSDEDSS</sequence>
<keyword evidence="2" id="KW-1133">Transmembrane helix</keyword>
<evidence type="ECO:0000259" key="3">
    <source>
        <dbReference type="SMART" id="SM00563"/>
    </source>
</evidence>
<comment type="caution">
    <text evidence="4">The sequence shown here is derived from an EMBL/GenBank/DDBJ whole genome shotgun (WGS) entry which is preliminary data.</text>
</comment>
<evidence type="ECO:0000313" key="4">
    <source>
        <dbReference type="EMBL" id="CDH49309.1"/>
    </source>
</evidence>
<accession>A0A068RH41</accession>
<keyword evidence="2" id="KW-0472">Membrane</keyword>
<dbReference type="PANTHER" id="PTHR31605:SF0">
    <property type="entry name" value="GLYCEROL-3-PHOSPHATE O-ACYLTRANSFERASE 1"/>
    <property type="match status" value="1"/>
</dbReference>
<proteinExistence type="predicted"/>
<feature type="region of interest" description="Disordered" evidence="1">
    <location>
        <begin position="594"/>
        <end position="613"/>
    </location>
</feature>
<dbReference type="Pfam" id="PF01553">
    <property type="entry name" value="Acyltransferase"/>
    <property type="match status" value="1"/>
</dbReference>
<feature type="domain" description="Phospholipid/glycerol acyltransferase" evidence="3">
    <location>
        <begin position="47"/>
        <end position="243"/>
    </location>
</feature>
<dbReference type="EMBL" id="CBTN010000003">
    <property type="protein sequence ID" value="CDH49309.1"/>
    <property type="molecule type" value="Genomic_DNA"/>
</dbReference>
<feature type="transmembrane region" description="Helical" evidence="2">
    <location>
        <begin position="479"/>
        <end position="498"/>
    </location>
</feature>
<dbReference type="STRING" id="1263082.A0A068RH41"/>
<dbReference type="InterPro" id="IPR002123">
    <property type="entry name" value="Plipid/glycerol_acylTrfase"/>
</dbReference>
<dbReference type="OrthoDB" id="2427554at2759"/>
<feature type="transmembrane region" description="Helical" evidence="2">
    <location>
        <begin position="438"/>
        <end position="467"/>
    </location>
</feature>
<dbReference type="PANTHER" id="PTHR31605">
    <property type="entry name" value="GLYCEROL-3-PHOSPHATE O-ACYLTRANSFERASE 1"/>
    <property type="match status" value="1"/>
</dbReference>
<evidence type="ECO:0000256" key="1">
    <source>
        <dbReference type="SAM" id="MobiDB-lite"/>
    </source>
</evidence>
<dbReference type="GO" id="GO:0004366">
    <property type="term" value="F:glycerol-3-phosphate O-acyltransferase activity"/>
    <property type="evidence" value="ECO:0007669"/>
    <property type="project" value="TreeGrafter"/>
</dbReference>
<keyword evidence="2" id="KW-0812">Transmembrane</keyword>
<dbReference type="GO" id="GO:0008654">
    <property type="term" value="P:phospholipid biosynthetic process"/>
    <property type="evidence" value="ECO:0007669"/>
    <property type="project" value="TreeGrafter"/>
</dbReference>